<evidence type="ECO:0000313" key="4">
    <source>
        <dbReference type="EMBL" id="MFD1321264.1"/>
    </source>
</evidence>
<accession>A0ABW3Y9Z0</accession>
<evidence type="ECO:0000256" key="2">
    <source>
        <dbReference type="SAM" id="Phobius"/>
    </source>
</evidence>
<keyword evidence="2" id="KW-0472">Membrane</keyword>
<dbReference type="EMBL" id="JBHTMP010000010">
    <property type="protein sequence ID" value="MFD1321264.1"/>
    <property type="molecule type" value="Genomic_DNA"/>
</dbReference>
<dbReference type="RefSeq" id="WP_377569214.1">
    <property type="nucleotide sequence ID" value="NZ_JBHTMP010000010.1"/>
</dbReference>
<proteinExistence type="predicted"/>
<gene>
    <name evidence="4" type="ORF">ACFQ4H_09205</name>
</gene>
<feature type="domain" description="DUF1707" evidence="3">
    <location>
        <begin position="19"/>
        <end position="70"/>
    </location>
</feature>
<dbReference type="Pfam" id="PF08044">
    <property type="entry name" value="DUF1707"/>
    <property type="match status" value="1"/>
</dbReference>
<feature type="region of interest" description="Disordered" evidence="1">
    <location>
        <begin position="1"/>
        <end position="20"/>
    </location>
</feature>
<name>A0ABW3Y9Z0_9ACTN</name>
<evidence type="ECO:0000259" key="3">
    <source>
        <dbReference type="Pfam" id="PF08044"/>
    </source>
</evidence>
<dbReference type="Proteomes" id="UP001597260">
    <property type="component" value="Unassembled WGS sequence"/>
</dbReference>
<comment type="caution">
    <text evidence="4">The sequence shown here is derived from an EMBL/GenBank/DDBJ whole genome shotgun (WGS) entry which is preliminary data.</text>
</comment>
<protein>
    <submittedName>
        <fullName evidence="4">DUF1707 domain-containing protein</fullName>
    </submittedName>
</protein>
<keyword evidence="5" id="KW-1185">Reference proteome</keyword>
<organism evidence="4 5">
    <name type="scientific">Micromonospora sonneratiae</name>
    <dbReference type="NCBI Taxonomy" id="1184706"/>
    <lineage>
        <taxon>Bacteria</taxon>
        <taxon>Bacillati</taxon>
        <taxon>Actinomycetota</taxon>
        <taxon>Actinomycetes</taxon>
        <taxon>Micromonosporales</taxon>
        <taxon>Micromonosporaceae</taxon>
        <taxon>Micromonospora</taxon>
    </lineage>
</organism>
<feature type="transmembrane region" description="Helical" evidence="2">
    <location>
        <begin position="102"/>
        <end position="132"/>
    </location>
</feature>
<evidence type="ECO:0000313" key="5">
    <source>
        <dbReference type="Proteomes" id="UP001597260"/>
    </source>
</evidence>
<keyword evidence="2" id="KW-0812">Transmembrane</keyword>
<sequence>MVNYGVGPAGGPQVPSTERVGTAQRTAVLDLLSRALEQGYIELGEYEVRMAAIQSARTVGDLTGQTADLPHQFRWQPQHQPAPVPPPASQLVTGKRNPMSQVALTLSAVSIALSICLGAGVLFGLGGIALSLPGLKAKDTMSRIALVLGCIGTLLSVAIIVFMIATGSYQGSAT</sequence>
<reference evidence="5" key="1">
    <citation type="journal article" date="2019" name="Int. J. Syst. Evol. Microbiol.">
        <title>The Global Catalogue of Microorganisms (GCM) 10K type strain sequencing project: providing services to taxonomists for standard genome sequencing and annotation.</title>
        <authorList>
            <consortium name="The Broad Institute Genomics Platform"/>
            <consortium name="The Broad Institute Genome Sequencing Center for Infectious Disease"/>
            <person name="Wu L."/>
            <person name="Ma J."/>
        </authorList>
    </citation>
    <scope>NUCLEOTIDE SEQUENCE [LARGE SCALE GENOMIC DNA]</scope>
    <source>
        <strain evidence="5">JCM 31037</strain>
    </source>
</reference>
<keyword evidence="2" id="KW-1133">Transmembrane helix</keyword>
<dbReference type="InterPro" id="IPR012551">
    <property type="entry name" value="DUF1707_SHOCT-like"/>
</dbReference>
<feature type="transmembrane region" description="Helical" evidence="2">
    <location>
        <begin position="144"/>
        <end position="165"/>
    </location>
</feature>
<evidence type="ECO:0000256" key="1">
    <source>
        <dbReference type="SAM" id="MobiDB-lite"/>
    </source>
</evidence>